<reference evidence="1 2" key="2">
    <citation type="submission" date="2018-11" db="EMBL/GenBank/DDBJ databases">
        <authorList>
            <consortium name="Pathogen Informatics"/>
        </authorList>
    </citation>
    <scope>NUCLEOTIDE SEQUENCE [LARGE SCALE GENOMIC DNA]</scope>
</reference>
<dbReference type="Proteomes" id="UP000271098">
    <property type="component" value="Unassembled WGS sequence"/>
</dbReference>
<evidence type="ECO:0000313" key="3">
    <source>
        <dbReference type="WBParaSite" id="GPUH_0001012601-mRNA-1"/>
    </source>
</evidence>
<evidence type="ECO:0000313" key="2">
    <source>
        <dbReference type="Proteomes" id="UP000271098"/>
    </source>
</evidence>
<dbReference type="WBParaSite" id="GPUH_0001012601-mRNA-1">
    <property type="protein sequence ID" value="GPUH_0001012601-mRNA-1"/>
    <property type="gene ID" value="GPUH_0001012601"/>
</dbReference>
<name>A0A183DN22_9BILA</name>
<accession>A0A183DN22</accession>
<gene>
    <name evidence="1" type="ORF">GPUH_LOCUS10113</name>
</gene>
<dbReference type="EMBL" id="UYRT01077852">
    <property type="protein sequence ID" value="VDN17005.1"/>
    <property type="molecule type" value="Genomic_DNA"/>
</dbReference>
<sequence>MSSVVDKVRRGVAKTIQAASEGEAFDTLPDCDLLTTSNRFAIKILPPTEVKPSPSGFAPVQFVIKDKKGSRRTVYNCEMVAAQGIVVRTLRGNPVMEVRLPDSSQNSMGKILHPVGSTLYKVEYMKTHSFGQEYAILKLGEPFLNVINTPITHILGPLSGILRYFYCINSGHALEFFKLNNEKIGCLRPSYCSAAESVIINYSGEATSEQERAAILGTSILFLIVTVHPEYSAMLQRTMR</sequence>
<evidence type="ECO:0000313" key="1">
    <source>
        <dbReference type="EMBL" id="VDN17005.1"/>
    </source>
</evidence>
<organism evidence="3">
    <name type="scientific">Gongylonema pulchrum</name>
    <dbReference type="NCBI Taxonomy" id="637853"/>
    <lineage>
        <taxon>Eukaryota</taxon>
        <taxon>Metazoa</taxon>
        <taxon>Ecdysozoa</taxon>
        <taxon>Nematoda</taxon>
        <taxon>Chromadorea</taxon>
        <taxon>Rhabditida</taxon>
        <taxon>Spirurina</taxon>
        <taxon>Spiruromorpha</taxon>
        <taxon>Spiruroidea</taxon>
        <taxon>Gongylonematidae</taxon>
        <taxon>Gongylonema</taxon>
    </lineage>
</organism>
<reference evidence="3" key="1">
    <citation type="submission" date="2016-06" db="UniProtKB">
        <authorList>
            <consortium name="WormBaseParasite"/>
        </authorList>
    </citation>
    <scope>IDENTIFICATION</scope>
</reference>
<dbReference type="OrthoDB" id="5791156at2759"/>
<proteinExistence type="predicted"/>
<protein>
    <submittedName>
        <fullName evidence="3">Filamin/ABP280 repeat protein</fullName>
    </submittedName>
</protein>
<keyword evidence="2" id="KW-1185">Reference proteome</keyword>
<dbReference type="AlphaFoldDB" id="A0A183DN22"/>